<dbReference type="GO" id="GO:0009307">
    <property type="term" value="P:DNA restriction-modification system"/>
    <property type="evidence" value="ECO:0007669"/>
    <property type="project" value="InterPro"/>
</dbReference>
<protein>
    <submittedName>
        <fullName evidence="2">Putative transmembrane protein</fullName>
    </submittedName>
</protein>
<name>A0A1W1CZ85_9ZZZZ</name>
<dbReference type="InterPro" id="IPR011856">
    <property type="entry name" value="tRNA_endonuc-like_dom_sf"/>
</dbReference>
<evidence type="ECO:0000313" key="2">
    <source>
        <dbReference type="EMBL" id="SFV71124.1"/>
    </source>
</evidence>
<dbReference type="Pfam" id="PF04471">
    <property type="entry name" value="Mrr_cat"/>
    <property type="match status" value="1"/>
</dbReference>
<evidence type="ECO:0000259" key="1">
    <source>
        <dbReference type="Pfam" id="PF04471"/>
    </source>
</evidence>
<dbReference type="GO" id="GO:0015666">
    <property type="term" value="F:restriction endodeoxyribonuclease activity"/>
    <property type="evidence" value="ECO:0007669"/>
    <property type="project" value="TreeGrafter"/>
</dbReference>
<sequence length="131" mass="15083">MKGLLEEHKTLNSLKKLSWYDFELAMMELFAHSGWEVRGNEKKGADGGVDIWLKKGRTSAIVQCKRYENAPVTIKVIREMYGLKHEYDVDEVYIVTTSRFTKECQPFAKGKKMTLIDGKALMKLIAKHIKT</sequence>
<dbReference type="Gene3D" id="3.40.1350.10">
    <property type="match status" value="1"/>
</dbReference>
<dbReference type="GO" id="GO:0003677">
    <property type="term" value="F:DNA binding"/>
    <property type="evidence" value="ECO:0007669"/>
    <property type="project" value="InterPro"/>
</dbReference>
<dbReference type="InterPro" id="IPR007560">
    <property type="entry name" value="Restrct_endonuc_IV_Mrr"/>
</dbReference>
<accession>A0A1W1CZ85</accession>
<dbReference type="InterPro" id="IPR011335">
    <property type="entry name" value="Restrct_endonuc-II-like"/>
</dbReference>
<dbReference type="PANTHER" id="PTHR30015:SF7">
    <property type="entry name" value="TYPE IV METHYL-DIRECTED RESTRICTION ENZYME ECOKMRR"/>
    <property type="match status" value="1"/>
</dbReference>
<dbReference type="InterPro" id="IPR052906">
    <property type="entry name" value="Type_IV_Methyl-Rstrct_Enzyme"/>
</dbReference>
<proteinExistence type="predicted"/>
<dbReference type="EMBL" id="FPHM01000206">
    <property type="protein sequence ID" value="SFV71124.1"/>
    <property type="molecule type" value="Genomic_DNA"/>
</dbReference>
<gene>
    <name evidence="2" type="ORF">MNB_SV-13-2188</name>
</gene>
<dbReference type="SUPFAM" id="SSF52980">
    <property type="entry name" value="Restriction endonuclease-like"/>
    <property type="match status" value="1"/>
</dbReference>
<dbReference type="AlphaFoldDB" id="A0A1W1CZ85"/>
<organism evidence="2">
    <name type="scientific">hydrothermal vent metagenome</name>
    <dbReference type="NCBI Taxonomy" id="652676"/>
    <lineage>
        <taxon>unclassified sequences</taxon>
        <taxon>metagenomes</taxon>
        <taxon>ecological metagenomes</taxon>
    </lineage>
</organism>
<dbReference type="PANTHER" id="PTHR30015">
    <property type="entry name" value="MRR RESTRICTION SYSTEM PROTEIN"/>
    <property type="match status" value="1"/>
</dbReference>
<keyword evidence="2" id="KW-0472">Membrane</keyword>
<reference evidence="2" key="1">
    <citation type="submission" date="2016-10" db="EMBL/GenBank/DDBJ databases">
        <authorList>
            <person name="de Groot N.N."/>
        </authorList>
    </citation>
    <scope>NUCLEOTIDE SEQUENCE</scope>
</reference>
<feature type="domain" description="Restriction endonuclease type IV Mrr" evidence="1">
    <location>
        <begin position="14"/>
        <end position="125"/>
    </location>
</feature>
<keyword evidence="2" id="KW-0812">Transmembrane</keyword>